<dbReference type="GO" id="GO:0016841">
    <property type="term" value="F:ammonia-lyase activity"/>
    <property type="evidence" value="ECO:0007669"/>
    <property type="project" value="UniProtKB-ARBA"/>
</dbReference>
<dbReference type="Gene3D" id="1.20.200.10">
    <property type="entry name" value="Fumarase/aspartase (Central domain)"/>
    <property type="match status" value="1"/>
</dbReference>
<dbReference type="InterPro" id="IPR001106">
    <property type="entry name" value="Aromatic_Lyase"/>
</dbReference>
<dbReference type="InterPro" id="IPR024083">
    <property type="entry name" value="Fumarase/histidase_N"/>
</dbReference>
<dbReference type="SUPFAM" id="SSF48557">
    <property type="entry name" value="L-aspartase-like"/>
    <property type="match status" value="1"/>
</dbReference>
<dbReference type="EMBL" id="JABEQF010000002">
    <property type="protein sequence ID" value="MBB2188816.1"/>
    <property type="molecule type" value="Genomic_DNA"/>
</dbReference>
<proteinExistence type="predicted"/>
<dbReference type="Proteomes" id="UP000555756">
    <property type="component" value="Unassembled WGS sequence"/>
</dbReference>
<reference evidence="1 2" key="1">
    <citation type="submission" date="2020-04" db="EMBL/GenBank/DDBJ databases">
        <title>Description of novel Gluconacetobacter.</title>
        <authorList>
            <person name="Sombolestani A."/>
        </authorList>
    </citation>
    <scope>NUCLEOTIDE SEQUENCE [LARGE SCALE GENOMIC DNA]</scope>
    <source>
        <strain evidence="1 2">LMG 21311</strain>
    </source>
</reference>
<dbReference type="PANTHER" id="PTHR10362">
    <property type="entry name" value="HISTIDINE AMMONIA-LYASE"/>
    <property type="match status" value="1"/>
</dbReference>
<name>A0A7W4JQ24_9PROT</name>
<protein>
    <submittedName>
        <fullName evidence="1">Aromatic amino acid lyase</fullName>
    </submittedName>
</protein>
<dbReference type="Pfam" id="PF00221">
    <property type="entry name" value="Lyase_aromatic"/>
    <property type="match status" value="1"/>
</dbReference>
<gene>
    <name evidence="1" type="ORF">HLH34_02395</name>
</gene>
<accession>A0A7W4JQ24</accession>
<organism evidence="1 2">
    <name type="scientific">Gluconacetobacter azotocaptans</name>
    <dbReference type="NCBI Taxonomy" id="142834"/>
    <lineage>
        <taxon>Bacteria</taxon>
        <taxon>Pseudomonadati</taxon>
        <taxon>Pseudomonadota</taxon>
        <taxon>Alphaproteobacteria</taxon>
        <taxon>Acetobacterales</taxon>
        <taxon>Acetobacteraceae</taxon>
        <taxon>Gluconacetobacter</taxon>
    </lineage>
</organism>
<comment type="caution">
    <text evidence="1">The sequence shown here is derived from an EMBL/GenBank/DDBJ whole genome shotgun (WGS) entry which is preliminary data.</text>
</comment>
<dbReference type="RefSeq" id="WP_183118019.1">
    <property type="nucleotide sequence ID" value="NZ_JABEQF010000002.1"/>
</dbReference>
<evidence type="ECO:0000313" key="2">
    <source>
        <dbReference type="Proteomes" id="UP000555756"/>
    </source>
</evidence>
<evidence type="ECO:0000313" key="1">
    <source>
        <dbReference type="EMBL" id="MBB2188816.1"/>
    </source>
</evidence>
<dbReference type="Gene3D" id="1.10.275.10">
    <property type="entry name" value="Fumarase/aspartase (N-terminal domain)"/>
    <property type="match status" value="1"/>
</dbReference>
<keyword evidence="2" id="KW-1185">Reference proteome</keyword>
<sequence>MTPITLTGTTLPLTGLTAIADGAPVMLGRAGIARMRAGEHALSEALGRGDGIYGTTSMVGAFKDSGVADDDRPKYALRLLRSHLLGTGAWLPRRLVRAAMATRLNTLLTGHTGAGIHLAESLAALLNAGITPAVPEYGSIGCADVGLMSHIGASLLGEGVAFGPDGGTPLPAATLLARSGLRPMVPGPKDVMSVLSSNALGVAGVALVTADLRARLPLLLHVFVLGAAGFGAFGIPWETARQTGMEAESRVARFLQGLTRPGDWTPRRNLQDPLSFRCMPQIAGALVVALDRVEATLAHSLAHADDNPVLLDGRAMTSGASLPLALAVDAQALVIALCHYARSALGRILALCREDLSGLPRNLTLDPGRQVAFGAATKLAADLTTAILRESTPASLYQIPVANGFEDEASYLPSVARALGLQTTLLSPLIALEAMAGRQAIHLSGARPTDGPGTLLTELQCDVPLLDDSGAVSDAVHRTEAVLDRFAARFTADPPAEFRFPPPPSFQESAHA</sequence>
<keyword evidence="1" id="KW-0456">Lyase</keyword>
<dbReference type="AlphaFoldDB" id="A0A7W4JQ24"/>
<dbReference type="InterPro" id="IPR008948">
    <property type="entry name" value="L-Aspartase-like"/>
</dbReference>